<dbReference type="EMBL" id="LWBO01000055">
    <property type="protein sequence ID" value="OQP41844.1"/>
    <property type="molecule type" value="Genomic_DNA"/>
</dbReference>
<dbReference type="SUPFAM" id="SSF51261">
    <property type="entry name" value="Duplicated hybrid motif"/>
    <property type="match status" value="1"/>
</dbReference>
<dbReference type="InterPro" id="IPR016047">
    <property type="entry name" value="M23ase_b-sheet_dom"/>
</dbReference>
<keyword evidence="4" id="KW-1185">Reference proteome</keyword>
<proteinExistence type="predicted"/>
<sequence length="286" mass="32648">MGSITLTIHLKRNICMKVFFCSLFLCVNLVFSGMAQTTKVFYEKKEQEFVIYADNNELCPVSLIINLDLSNLAFSDKDKKVFVIPPKTERFRIGKLTPVNKNDGTKFSYNYKTALGDITVKKYDTSFVYDLPFQKGNLFRVHQGYNGIFSHQNEKAIDFTMPEGTEILAAREGRVVQIVQNNTESCPNEECKKYNNHIIIMHADGTFGCYAHIKYNGSKVKPGDYIQKGSVIGYSGNVGWSSGPHLHFACFLPAFDKWQTLETKFRIDNGENVVLLMEGKEYKRDY</sequence>
<name>A0ABX3NP65_9BACT</name>
<evidence type="ECO:0000313" key="4">
    <source>
        <dbReference type="Proteomes" id="UP000192277"/>
    </source>
</evidence>
<dbReference type="PANTHER" id="PTHR21666:SF294">
    <property type="entry name" value="PEPTIDASE M23"/>
    <property type="match status" value="1"/>
</dbReference>
<dbReference type="Proteomes" id="UP000192277">
    <property type="component" value="Unassembled WGS sequence"/>
</dbReference>
<dbReference type="Pfam" id="PF01551">
    <property type="entry name" value="Peptidase_M23"/>
    <property type="match status" value="1"/>
</dbReference>
<reference evidence="3 4" key="1">
    <citation type="submission" date="2016-04" db="EMBL/GenBank/DDBJ databases">
        <authorList>
            <person name="Chen L."/>
            <person name="Zhuang W."/>
            <person name="Wang G."/>
        </authorList>
    </citation>
    <scope>NUCLEOTIDE SEQUENCE [LARGE SCALE GENOMIC DNA]</scope>
    <source>
        <strain evidence="4">GR20</strain>
    </source>
</reference>
<dbReference type="PANTHER" id="PTHR21666">
    <property type="entry name" value="PEPTIDASE-RELATED"/>
    <property type="match status" value="1"/>
</dbReference>
<organism evidence="3 4">
    <name type="scientific">Niastella koreensis</name>
    <dbReference type="NCBI Taxonomy" id="354356"/>
    <lineage>
        <taxon>Bacteria</taxon>
        <taxon>Pseudomonadati</taxon>
        <taxon>Bacteroidota</taxon>
        <taxon>Chitinophagia</taxon>
        <taxon>Chitinophagales</taxon>
        <taxon>Chitinophagaceae</taxon>
        <taxon>Niastella</taxon>
    </lineage>
</organism>
<feature type="signal peptide" evidence="1">
    <location>
        <begin position="1"/>
        <end position="35"/>
    </location>
</feature>
<keyword evidence="1" id="KW-0732">Signal</keyword>
<evidence type="ECO:0000256" key="1">
    <source>
        <dbReference type="SAM" id="SignalP"/>
    </source>
</evidence>
<feature type="chain" id="PRO_5046365102" description="M23ase beta-sheet core domain-containing protein" evidence="1">
    <location>
        <begin position="36"/>
        <end position="286"/>
    </location>
</feature>
<protein>
    <recommendedName>
        <fullName evidence="2">M23ase beta-sheet core domain-containing protein</fullName>
    </recommendedName>
</protein>
<feature type="domain" description="M23ase beta-sheet core" evidence="2">
    <location>
        <begin position="154"/>
        <end position="249"/>
    </location>
</feature>
<accession>A0ABX3NP65</accession>
<dbReference type="CDD" id="cd12797">
    <property type="entry name" value="M23_peptidase"/>
    <property type="match status" value="1"/>
</dbReference>
<dbReference type="InterPro" id="IPR050570">
    <property type="entry name" value="Cell_wall_metabolism_enzyme"/>
</dbReference>
<evidence type="ECO:0000259" key="2">
    <source>
        <dbReference type="Pfam" id="PF01551"/>
    </source>
</evidence>
<comment type="caution">
    <text evidence="3">The sequence shown here is derived from an EMBL/GenBank/DDBJ whole genome shotgun (WGS) entry which is preliminary data.</text>
</comment>
<dbReference type="Gene3D" id="2.70.70.10">
    <property type="entry name" value="Glucose Permease (Domain IIA)"/>
    <property type="match status" value="1"/>
</dbReference>
<gene>
    <name evidence="3" type="ORF">A4D02_14290</name>
</gene>
<dbReference type="InterPro" id="IPR011055">
    <property type="entry name" value="Dup_hybrid_motif"/>
</dbReference>
<evidence type="ECO:0000313" key="3">
    <source>
        <dbReference type="EMBL" id="OQP41844.1"/>
    </source>
</evidence>